<evidence type="ECO:0008006" key="5">
    <source>
        <dbReference type="Google" id="ProtNLM"/>
    </source>
</evidence>
<keyword evidence="1" id="KW-0175">Coiled coil</keyword>
<dbReference type="Proteomes" id="UP000247702">
    <property type="component" value="Unassembled WGS sequence"/>
</dbReference>
<organism evidence="3 4">
    <name type="scientific">Rhizophagus clarus</name>
    <dbReference type="NCBI Taxonomy" id="94130"/>
    <lineage>
        <taxon>Eukaryota</taxon>
        <taxon>Fungi</taxon>
        <taxon>Fungi incertae sedis</taxon>
        <taxon>Mucoromycota</taxon>
        <taxon>Glomeromycotina</taxon>
        <taxon>Glomeromycetes</taxon>
        <taxon>Glomerales</taxon>
        <taxon>Glomeraceae</taxon>
        <taxon>Rhizophagus</taxon>
    </lineage>
</organism>
<evidence type="ECO:0000313" key="4">
    <source>
        <dbReference type="Proteomes" id="UP000247702"/>
    </source>
</evidence>
<name>A0A2Z6S1X0_9GLOM</name>
<feature type="compositionally biased region" description="Basic and acidic residues" evidence="2">
    <location>
        <begin position="47"/>
        <end position="57"/>
    </location>
</feature>
<protein>
    <recommendedName>
        <fullName evidence="5">Stc1 domain-containing protein</fullName>
    </recommendedName>
</protein>
<sequence>MNNGGGNHCCTCLKPIKYKDAYNNQSLRKLKCKSCFENKRPLTPGSEDDRKRTRIETPEDPLESMVLDPKPQNKGKNKIPKMKCLECEREERTMNSINKLGICQKCDNKRIALERYVCDQECNDIMTIIHRTRKDKSGKSFDQIINDKIKIMVANHENLDSEEDDYEIESQFLKEWEELNAFILQESDSRICEQEDELKALRQEIEKIKSELELEKTINNFVDQYIFPKIETTSMEVENW</sequence>
<proteinExistence type="predicted"/>
<feature type="region of interest" description="Disordered" evidence="2">
    <location>
        <begin position="43"/>
        <end position="77"/>
    </location>
</feature>
<comment type="caution">
    <text evidence="3">The sequence shown here is derived from an EMBL/GenBank/DDBJ whole genome shotgun (WGS) entry which is preliminary data.</text>
</comment>
<dbReference type="EMBL" id="BEXD01004281">
    <property type="protein sequence ID" value="GBC09216.1"/>
    <property type="molecule type" value="Genomic_DNA"/>
</dbReference>
<keyword evidence="4" id="KW-1185">Reference proteome</keyword>
<gene>
    <name evidence="3" type="ORF">RclHR1_00870007</name>
</gene>
<reference evidence="3 4" key="1">
    <citation type="submission" date="2017-11" db="EMBL/GenBank/DDBJ databases">
        <title>The genome of Rhizophagus clarus HR1 reveals common genetic basis of auxotrophy among arbuscular mycorrhizal fungi.</title>
        <authorList>
            <person name="Kobayashi Y."/>
        </authorList>
    </citation>
    <scope>NUCLEOTIDE SEQUENCE [LARGE SCALE GENOMIC DNA]</scope>
    <source>
        <strain evidence="3 4">HR1</strain>
    </source>
</reference>
<dbReference type="AlphaFoldDB" id="A0A2Z6S1X0"/>
<evidence type="ECO:0000256" key="1">
    <source>
        <dbReference type="SAM" id="Coils"/>
    </source>
</evidence>
<evidence type="ECO:0000256" key="2">
    <source>
        <dbReference type="SAM" id="MobiDB-lite"/>
    </source>
</evidence>
<feature type="coiled-coil region" evidence="1">
    <location>
        <begin position="191"/>
        <end position="218"/>
    </location>
</feature>
<accession>A0A2Z6S1X0</accession>
<evidence type="ECO:0000313" key="3">
    <source>
        <dbReference type="EMBL" id="GBC09216.1"/>
    </source>
</evidence>